<keyword evidence="1" id="KW-0235">DNA replication</keyword>
<reference evidence="6 7" key="1">
    <citation type="journal article" date="2013" name="PLoS ONE">
        <title>Assembly-driven community genomics of a hypersaline microbial ecosystem.</title>
        <authorList>
            <person name="Podell S."/>
            <person name="Ugalde J.A."/>
            <person name="Narasingarao P."/>
            <person name="Banfield J.F."/>
            <person name="Heidelberg K.B."/>
            <person name="Allen E.E."/>
        </authorList>
    </citation>
    <scope>NUCLEOTIDE SEQUENCE [LARGE SCALE GENOMIC DNA]</scope>
    <source>
        <strain evidence="7">J07HQW2</strain>
    </source>
</reference>
<gene>
    <name evidence="6" type="ORF">J07HQW2_02180</name>
</gene>
<sequence length="109" mass="12124">MAAQDKGSARQSIQYLYKGGELASNSDDGTVTEEHIREVEAVIEFNNIERGIRDLTTQDHLALTAIVSLEVDEETPVRTKQVYAKYADITSYIGVITAFVRINCDAERS</sequence>
<protein>
    <submittedName>
        <fullName evidence="6">Uncharacterized protein</fullName>
    </submittedName>
</protein>
<dbReference type="InterPro" id="IPR055237">
    <property type="entry name" value="Cdc6_lid"/>
</dbReference>
<dbReference type="Pfam" id="PF09079">
    <property type="entry name" value="WHD_Cdc6"/>
    <property type="match status" value="1"/>
</dbReference>
<evidence type="ECO:0000259" key="5">
    <source>
        <dbReference type="Pfam" id="PF22703"/>
    </source>
</evidence>
<dbReference type="EMBL" id="KE356561">
    <property type="protein sequence ID" value="ERG95720.1"/>
    <property type="molecule type" value="Genomic_DNA"/>
</dbReference>
<keyword evidence="2" id="KW-0547">Nucleotide-binding</keyword>
<dbReference type="Proteomes" id="UP000030710">
    <property type="component" value="Unassembled WGS sequence"/>
</dbReference>
<dbReference type="Pfam" id="PF22703">
    <property type="entry name" value="Cdc6_lid"/>
    <property type="match status" value="1"/>
</dbReference>
<evidence type="ECO:0000313" key="7">
    <source>
        <dbReference type="Proteomes" id="UP000030710"/>
    </source>
</evidence>
<feature type="domain" description="Cdc6 C-terminal" evidence="4">
    <location>
        <begin position="52"/>
        <end position="95"/>
    </location>
</feature>
<accession>U1NF73</accession>
<feature type="domain" description="Cdc6 AAA+ ATPase-type lid" evidence="5">
    <location>
        <begin position="1"/>
        <end position="39"/>
    </location>
</feature>
<dbReference type="AlphaFoldDB" id="U1NF73"/>
<evidence type="ECO:0000313" key="6">
    <source>
        <dbReference type="EMBL" id="ERG95720.1"/>
    </source>
</evidence>
<organism evidence="6 7">
    <name type="scientific">Haloquadratum walsbyi J07HQW2</name>
    <dbReference type="NCBI Taxonomy" id="1238425"/>
    <lineage>
        <taxon>Archaea</taxon>
        <taxon>Methanobacteriati</taxon>
        <taxon>Methanobacteriota</taxon>
        <taxon>Stenosarchaea group</taxon>
        <taxon>Halobacteria</taxon>
        <taxon>Halobacteriales</taxon>
        <taxon>Haloferacaceae</taxon>
        <taxon>Haloquadratum</taxon>
    </lineage>
</organism>
<dbReference type="eggNOG" id="arCOG00467">
    <property type="taxonomic scope" value="Archaea"/>
</dbReference>
<dbReference type="HOGENOM" id="CLU_2177845_0_0_2"/>
<evidence type="ECO:0000256" key="2">
    <source>
        <dbReference type="ARBA" id="ARBA00022741"/>
    </source>
</evidence>
<proteinExistence type="predicted"/>
<dbReference type="InterPro" id="IPR015163">
    <property type="entry name" value="Cdc6_C"/>
</dbReference>
<dbReference type="GO" id="GO:0005524">
    <property type="term" value="F:ATP binding"/>
    <property type="evidence" value="ECO:0007669"/>
    <property type="project" value="UniProtKB-KW"/>
</dbReference>
<evidence type="ECO:0000259" key="4">
    <source>
        <dbReference type="Pfam" id="PF09079"/>
    </source>
</evidence>
<evidence type="ECO:0000256" key="1">
    <source>
        <dbReference type="ARBA" id="ARBA00022705"/>
    </source>
</evidence>
<dbReference type="STRING" id="1238425.J07HQW2_02180"/>
<dbReference type="Gene3D" id="1.10.8.60">
    <property type="match status" value="1"/>
</dbReference>
<evidence type="ECO:0000256" key="3">
    <source>
        <dbReference type="ARBA" id="ARBA00022840"/>
    </source>
</evidence>
<name>U1NF73_9EURY</name>
<dbReference type="GO" id="GO:0006260">
    <property type="term" value="P:DNA replication"/>
    <property type="evidence" value="ECO:0007669"/>
    <property type="project" value="UniProtKB-KW"/>
</dbReference>
<dbReference type="Gene3D" id="1.10.10.10">
    <property type="entry name" value="Winged helix-like DNA-binding domain superfamily/Winged helix DNA-binding domain"/>
    <property type="match status" value="1"/>
</dbReference>
<keyword evidence="3" id="KW-0067">ATP-binding</keyword>
<dbReference type="InterPro" id="IPR036388">
    <property type="entry name" value="WH-like_DNA-bd_sf"/>
</dbReference>